<evidence type="ECO:0000313" key="1">
    <source>
        <dbReference type="EMBL" id="EEX74467.1"/>
    </source>
</evidence>
<dbReference type="Proteomes" id="UP000006233">
    <property type="component" value="Unassembled WGS sequence"/>
</dbReference>
<dbReference type="eggNOG" id="COG4608">
    <property type="taxonomic scope" value="Bacteria"/>
</dbReference>
<organism evidence="1 2">
    <name type="scientific">Leptotrichia hofstadii F0254</name>
    <dbReference type="NCBI Taxonomy" id="634994"/>
    <lineage>
        <taxon>Bacteria</taxon>
        <taxon>Fusobacteriati</taxon>
        <taxon>Fusobacteriota</taxon>
        <taxon>Fusobacteriia</taxon>
        <taxon>Fusobacteriales</taxon>
        <taxon>Leptotrichiaceae</taxon>
        <taxon>Leptotrichia</taxon>
    </lineage>
</organism>
<reference evidence="1 2" key="1">
    <citation type="submission" date="2009-09" db="EMBL/GenBank/DDBJ databases">
        <authorList>
            <person name="Weinstock G."/>
            <person name="Sodergren E."/>
            <person name="Clifton S."/>
            <person name="Fulton L."/>
            <person name="Fulton B."/>
            <person name="Courtney L."/>
            <person name="Fronick C."/>
            <person name="Harrison M."/>
            <person name="Strong C."/>
            <person name="Farmer C."/>
            <person name="Delahaunty K."/>
            <person name="Markovic C."/>
            <person name="Hall O."/>
            <person name="Minx P."/>
            <person name="Tomlinson C."/>
            <person name="Mitreva M."/>
            <person name="Nelson J."/>
            <person name="Hou S."/>
            <person name="Wollam A."/>
            <person name="Pepin K.H."/>
            <person name="Johnson M."/>
            <person name="Bhonagiri V."/>
            <person name="Nash W.E."/>
            <person name="Warren W."/>
            <person name="Chinwalla A."/>
            <person name="Mardis E.R."/>
            <person name="Wilson R.K."/>
        </authorList>
    </citation>
    <scope>NUCLEOTIDE SEQUENCE [LARGE SCALE GENOMIC DNA]</scope>
    <source>
        <strain evidence="1 2">F0254</strain>
    </source>
</reference>
<dbReference type="HOGENOM" id="CLU_3272213_0_0_0"/>
<evidence type="ECO:0000313" key="2">
    <source>
        <dbReference type="Proteomes" id="UP000006233"/>
    </source>
</evidence>
<dbReference type="AlphaFoldDB" id="C9MY87"/>
<sequence>MKNEKKYYDENGRVFDLKKLTDTHFVAIKDEIMQNNGKGGK</sequence>
<protein>
    <submittedName>
        <fullName evidence="1">Uncharacterized protein</fullName>
    </submittedName>
</protein>
<comment type="caution">
    <text evidence="1">The sequence shown here is derived from an EMBL/GenBank/DDBJ whole genome shotgun (WGS) entry which is preliminary data.</text>
</comment>
<gene>
    <name evidence="1" type="ORF">GCWU000323_01511</name>
</gene>
<accession>C9MY87</accession>
<proteinExistence type="predicted"/>
<name>C9MY87_9FUSO</name>
<dbReference type="STRING" id="634994.GCWU000323_01511"/>
<dbReference type="EMBL" id="ACVB02000010">
    <property type="protein sequence ID" value="EEX74467.1"/>
    <property type="molecule type" value="Genomic_DNA"/>
</dbReference>